<dbReference type="GO" id="GO:0009897">
    <property type="term" value="C:external side of plasma membrane"/>
    <property type="evidence" value="ECO:0007669"/>
    <property type="project" value="TreeGrafter"/>
</dbReference>
<keyword evidence="3" id="KW-0812">Transmembrane</keyword>
<dbReference type="SMART" id="SM00409">
    <property type="entry name" value="IG"/>
    <property type="match status" value="2"/>
</dbReference>
<dbReference type="GO" id="GO:0007166">
    <property type="term" value="P:cell surface receptor signaling pathway"/>
    <property type="evidence" value="ECO:0007669"/>
    <property type="project" value="TreeGrafter"/>
</dbReference>
<keyword evidence="6" id="KW-1185">Reference proteome</keyword>
<accession>A0AAV1PSN6</accession>
<dbReference type="Gene3D" id="2.60.40.10">
    <property type="entry name" value="Immunoglobulins"/>
    <property type="match status" value="2"/>
</dbReference>
<evidence type="ECO:0000313" key="6">
    <source>
        <dbReference type="Proteomes" id="UP001314229"/>
    </source>
</evidence>
<protein>
    <submittedName>
        <fullName evidence="5">Sialoadhesin-like</fullName>
    </submittedName>
</protein>
<dbReference type="PANTHER" id="PTHR11481">
    <property type="entry name" value="IMMUNOGLOBULIN FC RECEPTOR"/>
    <property type="match status" value="1"/>
</dbReference>
<keyword evidence="2" id="KW-1015">Disulfide bond</keyword>
<proteinExistence type="predicted"/>
<feature type="transmembrane region" description="Helical" evidence="3">
    <location>
        <begin position="219"/>
        <end position="237"/>
    </location>
</feature>
<gene>
    <name evidence="5" type="ORF">FSCOSCO3_A004607</name>
</gene>
<dbReference type="EMBL" id="CAWUFR010000228">
    <property type="protein sequence ID" value="CAK6973336.1"/>
    <property type="molecule type" value="Genomic_DNA"/>
</dbReference>
<keyword evidence="3" id="KW-1133">Transmembrane helix</keyword>
<feature type="domain" description="Ig-like" evidence="4">
    <location>
        <begin position="113"/>
        <end position="205"/>
    </location>
</feature>
<dbReference type="SUPFAM" id="SSF48726">
    <property type="entry name" value="Immunoglobulin"/>
    <property type="match status" value="2"/>
</dbReference>
<dbReference type="AlphaFoldDB" id="A0AAV1PSN6"/>
<evidence type="ECO:0000259" key="4">
    <source>
        <dbReference type="PROSITE" id="PS50835"/>
    </source>
</evidence>
<evidence type="ECO:0000256" key="3">
    <source>
        <dbReference type="SAM" id="Phobius"/>
    </source>
</evidence>
<dbReference type="GO" id="GO:0004888">
    <property type="term" value="F:transmembrane signaling receptor activity"/>
    <property type="evidence" value="ECO:0007669"/>
    <property type="project" value="TreeGrafter"/>
</dbReference>
<keyword evidence="1" id="KW-0732">Signal</keyword>
<dbReference type="InterPro" id="IPR036179">
    <property type="entry name" value="Ig-like_dom_sf"/>
</dbReference>
<comment type="caution">
    <text evidence="5">The sequence shown here is derived from an EMBL/GenBank/DDBJ whole genome shotgun (WGS) entry which is preliminary data.</text>
</comment>
<dbReference type="GO" id="GO:0006955">
    <property type="term" value="P:immune response"/>
    <property type="evidence" value="ECO:0007669"/>
    <property type="project" value="TreeGrafter"/>
</dbReference>
<dbReference type="PROSITE" id="PS50835">
    <property type="entry name" value="IG_LIKE"/>
    <property type="match status" value="1"/>
</dbReference>
<evidence type="ECO:0000313" key="5">
    <source>
        <dbReference type="EMBL" id="CAK6973336.1"/>
    </source>
</evidence>
<sequence length="261" mass="28612">MLKKKKTTTTYRNQDEMEIALLYLMLSTATAATVNVLPNRSQFFGYESISLSCGTPANSSSWKLKRNTTSQTSVSCNSGWGMSKQSSCFIEDAYPSDSGVYWCESERGCSNSINITVTVGMVILESPTLPVTEGDKVELLCSYKDEKTKKPVSNVTATFYKDGAFIGSQPTGKMLFPAVSSSDSGLYECAIPSKGRSPQSWMDVTAHAASLPLLPTPRIVTITLLAIVYIVLIIVCVKVHRRWAQARAEAKKITFDDPSRK</sequence>
<evidence type="ECO:0000256" key="2">
    <source>
        <dbReference type="ARBA" id="ARBA00023157"/>
    </source>
</evidence>
<dbReference type="InterPro" id="IPR013783">
    <property type="entry name" value="Ig-like_fold"/>
</dbReference>
<dbReference type="Pfam" id="PF13895">
    <property type="entry name" value="Ig_2"/>
    <property type="match status" value="1"/>
</dbReference>
<keyword evidence="3" id="KW-0472">Membrane</keyword>
<dbReference type="PANTHER" id="PTHR11481:SF64">
    <property type="entry name" value="FC RECEPTOR-LIKE PROTEIN 4"/>
    <property type="match status" value="1"/>
</dbReference>
<reference evidence="5 6" key="1">
    <citation type="submission" date="2024-01" db="EMBL/GenBank/DDBJ databases">
        <authorList>
            <person name="Alioto T."/>
            <person name="Alioto T."/>
            <person name="Gomez Garrido J."/>
        </authorList>
    </citation>
    <scope>NUCLEOTIDE SEQUENCE [LARGE SCALE GENOMIC DNA]</scope>
</reference>
<dbReference type="Proteomes" id="UP001314229">
    <property type="component" value="Unassembled WGS sequence"/>
</dbReference>
<dbReference type="InterPro" id="IPR050488">
    <property type="entry name" value="Ig_Fc_receptor"/>
</dbReference>
<dbReference type="InterPro" id="IPR003599">
    <property type="entry name" value="Ig_sub"/>
</dbReference>
<dbReference type="InterPro" id="IPR007110">
    <property type="entry name" value="Ig-like_dom"/>
</dbReference>
<organism evidence="5 6">
    <name type="scientific">Scomber scombrus</name>
    <name type="common">Atlantic mackerel</name>
    <name type="synonym">Scomber vernalis</name>
    <dbReference type="NCBI Taxonomy" id="13677"/>
    <lineage>
        <taxon>Eukaryota</taxon>
        <taxon>Metazoa</taxon>
        <taxon>Chordata</taxon>
        <taxon>Craniata</taxon>
        <taxon>Vertebrata</taxon>
        <taxon>Euteleostomi</taxon>
        <taxon>Actinopterygii</taxon>
        <taxon>Neopterygii</taxon>
        <taxon>Teleostei</taxon>
        <taxon>Neoteleostei</taxon>
        <taxon>Acanthomorphata</taxon>
        <taxon>Pelagiaria</taxon>
        <taxon>Scombriformes</taxon>
        <taxon>Scombridae</taxon>
        <taxon>Scomber</taxon>
    </lineage>
</organism>
<evidence type="ECO:0000256" key="1">
    <source>
        <dbReference type="ARBA" id="ARBA00022729"/>
    </source>
</evidence>
<name>A0AAV1PSN6_SCOSC</name>